<dbReference type="Gene3D" id="3.40.570.10">
    <property type="entry name" value="Extracellular Endonuclease, subunit A"/>
    <property type="match status" value="1"/>
</dbReference>
<name>A0AAC9IU64_9BURK</name>
<feature type="signal peptide" evidence="3">
    <location>
        <begin position="1"/>
        <end position="28"/>
    </location>
</feature>
<evidence type="ECO:0000259" key="5">
    <source>
        <dbReference type="SMART" id="SM00892"/>
    </source>
</evidence>
<dbReference type="GO" id="GO:0003676">
    <property type="term" value="F:nucleic acid binding"/>
    <property type="evidence" value="ECO:0007669"/>
    <property type="project" value="InterPro"/>
</dbReference>
<dbReference type="GO" id="GO:0000014">
    <property type="term" value="F:single-stranded DNA endodeoxyribonuclease activity"/>
    <property type="evidence" value="ECO:0007669"/>
    <property type="project" value="TreeGrafter"/>
</dbReference>
<keyword evidence="6" id="KW-0255">Endonuclease</keyword>
<dbReference type="Proteomes" id="UP000182060">
    <property type="component" value="Chromosome"/>
</dbReference>
<protein>
    <submittedName>
        <fullName evidence="6">Endonuclease</fullName>
    </submittedName>
</protein>
<dbReference type="PANTHER" id="PTHR13966:SF5">
    <property type="entry name" value="ENDONUCLEASE G, MITOCHONDRIAL"/>
    <property type="match status" value="1"/>
</dbReference>
<dbReference type="SMART" id="SM00892">
    <property type="entry name" value="Endonuclease_NS"/>
    <property type="match status" value="1"/>
</dbReference>
<dbReference type="GO" id="GO:0004521">
    <property type="term" value="F:RNA endonuclease activity"/>
    <property type="evidence" value="ECO:0007669"/>
    <property type="project" value="TreeGrafter"/>
</dbReference>
<dbReference type="AlphaFoldDB" id="A0AAC9IU64"/>
<proteinExistence type="predicted"/>
<evidence type="ECO:0000256" key="1">
    <source>
        <dbReference type="PIRSR" id="PIRSR640255-1"/>
    </source>
</evidence>
<dbReference type="InterPro" id="IPR001604">
    <property type="entry name" value="Endo_G_ENPP1-like_dom"/>
</dbReference>
<dbReference type="InterPro" id="IPR020821">
    <property type="entry name" value="ENPP1-3/EXOG-like_nuc-like"/>
</dbReference>
<keyword evidence="6" id="KW-0540">Nuclease</keyword>
<dbReference type="RefSeq" id="WP_071538763.1">
    <property type="nucleotide sequence ID" value="NZ_CP015016.1"/>
</dbReference>
<dbReference type="InterPro" id="IPR040255">
    <property type="entry name" value="Non-specific_endonuclease"/>
</dbReference>
<dbReference type="SMART" id="SM00477">
    <property type="entry name" value="NUC"/>
    <property type="match status" value="1"/>
</dbReference>
<dbReference type="EMBL" id="CP015017">
    <property type="protein sequence ID" value="APC00540.1"/>
    <property type="molecule type" value="Genomic_DNA"/>
</dbReference>
<dbReference type="GO" id="GO:0046872">
    <property type="term" value="F:metal ion binding"/>
    <property type="evidence" value="ECO:0007669"/>
    <property type="project" value="UniProtKB-KW"/>
</dbReference>
<dbReference type="Pfam" id="PF01223">
    <property type="entry name" value="Endonuclease_NS"/>
    <property type="match status" value="1"/>
</dbReference>
<evidence type="ECO:0000256" key="3">
    <source>
        <dbReference type="SAM" id="SignalP"/>
    </source>
</evidence>
<feature type="active site" description="Proton acceptor" evidence="1">
    <location>
        <position position="117"/>
    </location>
</feature>
<feature type="domain" description="ENPP1-3/EXOG-like endonuclease/phosphodiesterase" evidence="4">
    <location>
        <begin position="54"/>
        <end position="243"/>
    </location>
</feature>
<dbReference type="InterPro" id="IPR044925">
    <property type="entry name" value="His-Me_finger_sf"/>
</dbReference>
<dbReference type="SUPFAM" id="SSF54060">
    <property type="entry name" value="His-Me finger endonucleases"/>
    <property type="match status" value="1"/>
</dbReference>
<evidence type="ECO:0000313" key="7">
    <source>
        <dbReference type="Proteomes" id="UP000182060"/>
    </source>
</evidence>
<feature type="binding site" evidence="2">
    <location>
        <position position="147"/>
    </location>
    <ligand>
        <name>Mg(2+)</name>
        <dbReference type="ChEBI" id="CHEBI:18420"/>
        <note>catalytic</note>
    </ligand>
</feature>
<sequence length="348" mass="38965">MTALRKLLALLTPLALLATLLSPLQAFALFEECKDLFPNQQVPTSSQVGRDLCFDSFAIYYSPQDKKPIYTVEKLNRAQLLAPHPRRSNQFYEEARLPFAERAQLSDYRSSGYDRGHNAPAGDMSNERAMAQSFSLANMMPQARQNNQGIWAKNVEEPTRLYAKRAAGDIYVFTGSTGKQGSIGRGRVTIPSHLYKLVYDPQKNSAWAYWIENNNEAMMSPPISYAELMEKTGIDFQLPIKTDAQPSKQSVLTPLPAKLQKPLVGGWYPIFFDEYSPEKVNALIARIQECKVSSVQIQYDLNSELAKRIAAQIGSQTALFVSPIQSSPPDSASVTYERNRVTAIVRSK</sequence>
<gene>
    <name evidence="6" type="ORF">AOC25_02335</name>
</gene>
<dbReference type="PANTHER" id="PTHR13966">
    <property type="entry name" value="ENDONUCLEASE RELATED"/>
    <property type="match status" value="1"/>
</dbReference>
<evidence type="ECO:0000313" key="6">
    <source>
        <dbReference type="EMBL" id="APC00540.1"/>
    </source>
</evidence>
<reference evidence="6" key="1">
    <citation type="journal article" date="2017" name="Appl. Environ. Microbiol.">
        <title>Microdiversification of a pelagic Polynucleobacter species is mainly driven by acquisition of genomic islands from a partially interspecific gene pool.</title>
        <authorList>
            <person name="Hoetzinger M."/>
            <person name="Hahn M.W."/>
            <person name="Jezberova J."/>
            <person name="Schmidt J."/>
            <person name="Koll U."/>
        </authorList>
    </citation>
    <scope>NUCLEOTIDE SEQUENCE</scope>
    <source>
        <strain evidence="6">MWH-RechtKol4</strain>
    </source>
</reference>
<dbReference type="InterPro" id="IPR044929">
    <property type="entry name" value="DNA/RNA_non-sp_Endonuclease_sf"/>
</dbReference>
<feature type="domain" description="DNA/RNA non-specific endonuclease/pyrophosphatase/phosphodiesterase" evidence="5">
    <location>
        <begin position="53"/>
        <end position="243"/>
    </location>
</feature>
<keyword evidence="2" id="KW-0479">Metal-binding</keyword>
<evidence type="ECO:0000259" key="4">
    <source>
        <dbReference type="SMART" id="SM00477"/>
    </source>
</evidence>
<keyword evidence="3" id="KW-0732">Signal</keyword>
<organism evidence="6 7">
    <name type="scientific">Polynucleobacter asymbioticus</name>
    <dbReference type="NCBI Taxonomy" id="576611"/>
    <lineage>
        <taxon>Bacteria</taxon>
        <taxon>Pseudomonadati</taxon>
        <taxon>Pseudomonadota</taxon>
        <taxon>Betaproteobacteria</taxon>
        <taxon>Burkholderiales</taxon>
        <taxon>Burkholderiaceae</taxon>
        <taxon>Polynucleobacter</taxon>
    </lineage>
</organism>
<accession>A0AAC9IU64</accession>
<feature type="chain" id="PRO_5041988046" evidence="3">
    <location>
        <begin position="29"/>
        <end position="348"/>
    </location>
</feature>
<evidence type="ECO:0000256" key="2">
    <source>
        <dbReference type="PIRSR" id="PIRSR640255-2"/>
    </source>
</evidence>
<keyword evidence="6" id="KW-0378">Hydrolase</keyword>